<evidence type="ECO:0000256" key="6">
    <source>
        <dbReference type="SAM" id="Phobius"/>
    </source>
</evidence>
<dbReference type="Proteomes" id="UP000284841">
    <property type="component" value="Unassembled WGS sequence"/>
</dbReference>
<evidence type="ECO:0000256" key="1">
    <source>
        <dbReference type="ARBA" id="ARBA00004651"/>
    </source>
</evidence>
<protein>
    <recommendedName>
        <fullName evidence="7">Na+/H+ antiporter NhaC-like C-terminal domain-containing protein</fullName>
    </recommendedName>
</protein>
<comment type="caution">
    <text evidence="8">The sequence shown here is derived from an EMBL/GenBank/DDBJ whole genome shotgun (WGS) entry which is preliminary data.</text>
</comment>
<reference evidence="8 9" key="1">
    <citation type="submission" date="2018-08" db="EMBL/GenBank/DDBJ databases">
        <title>A genome reference for cultivated species of the human gut microbiota.</title>
        <authorList>
            <person name="Zou Y."/>
            <person name="Xue W."/>
            <person name="Luo G."/>
        </authorList>
    </citation>
    <scope>NUCLEOTIDE SEQUENCE [LARGE SCALE GENOMIC DNA]</scope>
    <source>
        <strain evidence="8 9">AM07-24</strain>
    </source>
</reference>
<dbReference type="OrthoDB" id="9762978at2"/>
<feature type="transmembrane region" description="Helical" evidence="6">
    <location>
        <begin position="109"/>
        <end position="129"/>
    </location>
</feature>
<comment type="subcellular location">
    <subcellularLocation>
        <location evidence="1">Cell membrane</location>
        <topology evidence="1">Multi-pass membrane protein</topology>
    </subcellularLocation>
</comment>
<feature type="transmembrane region" description="Helical" evidence="6">
    <location>
        <begin position="248"/>
        <end position="270"/>
    </location>
</feature>
<dbReference type="Pfam" id="PF03553">
    <property type="entry name" value="Na_H_antiporter"/>
    <property type="match status" value="1"/>
</dbReference>
<feature type="transmembrane region" description="Helical" evidence="6">
    <location>
        <begin position="24"/>
        <end position="46"/>
    </location>
</feature>
<feature type="transmembrane region" description="Helical" evidence="6">
    <location>
        <begin position="282"/>
        <end position="300"/>
    </location>
</feature>
<sequence length="463" mass="48509">MEYGILSIVPTIVAVGLALTTKNVYVSLLLGLFIGNVIIFDGNILSGVDGIIKSVETVFADGSNLTTMLAISLMGGMILLIQKAGGVNGFIDFLTVRTSLIKSKKSANFITWLIGIIVFVSANMSSLIAGSIMKPVNDKYLTSPEKQAFIVHTVSAPVCALIPLSSWGAYMISVLENSGVEGAAGVMIKSIPLSFYVVIAVAIVPILILTGFDFGPMKKAELRVIEEDRLAKASGIYEKGEDEKTTTCLLLILPVAAMIAVTIIGMYITGGGNILNGAGMRSFLWGVLSGIAIAFVMILGKKVMTFKEASSALYEGWVGMLPIIIILTFALGLGDLVSTLGTGEYLANAFSGILSPALLPVIAFIIALIISFSTGSSWGTMAVVLPLVMPMAFTMGTSIPLLAGAVWSGGLFGDQSSPISDTTVVACSATKCGIAEHIRSQLPYTLSVALISAGMYIVVGFIM</sequence>
<organism evidence="8 9">
    <name type="scientific">Emergencia timonensis</name>
    <dbReference type="NCBI Taxonomy" id="1776384"/>
    <lineage>
        <taxon>Bacteria</taxon>
        <taxon>Bacillati</taxon>
        <taxon>Bacillota</taxon>
        <taxon>Clostridia</taxon>
        <taxon>Peptostreptococcales</taxon>
        <taxon>Anaerovoracaceae</taxon>
        <taxon>Emergencia</taxon>
    </lineage>
</organism>
<dbReference type="PANTHER" id="PTHR43478:SF1">
    <property type="entry name" value="NA+_H+ ANTIPORTER NHAC-LIKE C-TERMINAL DOMAIN-CONTAINING PROTEIN"/>
    <property type="match status" value="1"/>
</dbReference>
<feature type="domain" description="Na+/H+ antiporter NhaC-like C-terminal" evidence="7">
    <location>
        <begin position="158"/>
        <end position="461"/>
    </location>
</feature>
<dbReference type="InterPro" id="IPR018461">
    <property type="entry name" value="Na/H_Antiport_NhaC-like_C"/>
</dbReference>
<keyword evidence="9" id="KW-1185">Reference proteome</keyword>
<evidence type="ECO:0000313" key="9">
    <source>
        <dbReference type="Proteomes" id="UP000284841"/>
    </source>
</evidence>
<evidence type="ECO:0000256" key="2">
    <source>
        <dbReference type="ARBA" id="ARBA00022475"/>
    </source>
</evidence>
<evidence type="ECO:0000259" key="7">
    <source>
        <dbReference type="Pfam" id="PF03553"/>
    </source>
</evidence>
<evidence type="ECO:0000256" key="4">
    <source>
        <dbReference type="ARBA" id="ARBA00022989"/>
    </source>
</evidence>
<evidence type="ECO:0000256" key="5">
    <source>
        <dbReference type="ARBA" id="ARBA00023136"/>
    </source>
</evidence>
<keyword evidence="3 6" id="KW-0812">Transmembrane</keyword>
<accession>A0A415E140</accession>
<proteinExistence type="predicted"/>
<feature type="transmembrane region" description="Helical" evidence="6">
    <location>
        <begin position="149"/>
        <end position="173"/>
    </location>
</feature>
<feature type="transmembrane region" description="Helical" evidence="6">
    <location>
        <begin position="312"/>
        <end position="333"/>
    </location>
</feature>
<keyword evidence="2" id="KW-1003">Cell membrane</keyword>
<dbReference type="EMBL" id="QRMS01000003">
    <property type="protein sequence ID" value="RHJ87357.1"/>
    <property type="molecule type" value="Genomic_DNA"/>
</dbReference>
<dbReference type="RefSeq" id="WP_118335843.1">
    <property type="nucleotide sequence ID" value="NZ_AP025567.1"/>
</dbReference>
<evidence type="ECO:0000256" key="3">
    <source>
        <dbReference type="ARBA" id="ARBA00022692"/>
    </source>
</evidence>
<dbReference type="GO" id="GO:0005886">
    <property type="term" value="C:plasma membrane"/>
    <property type="evidence" value="ECO:0007669"/>
    <property type="project" value="UniProtKB-SubCell"/>
</dbReference>
<evidence type="ECO:0000313" key="8">
    <source>
        <dbReference type="EMBL" id="RHJ87357.1"/>
    </source>
</evidence>
<keyword evidence="5 6" id="KW-0472">Membrane</keyword>
<feature type="transmembrane region" description="Helical" evidence="6">
    <location>
        <begin position="345"/>
        <end position="370"/>
    </location>
</feature>
<name>A0A415E140_9FIRM</name>
<keyword evidence="4 6" id="KW-1133">Transmembrane helix</keyword>
<dbReference type="PANTHER" id="PTHR43478">
    <property type="entry name" value="NA+/H+ ANTIPORTER-RELATED"/>
    <property type="match status" value="1"/>
</dbReference>
<feature type="transmembrane region" description="Helical" evidence="6">
    <location>
        <begin position="58"/>
        <end position="81"/>
    </location>
</feature>
<feature type="transmembrane region" description="Helical" evidence="6">
    <location>
        <begin position="193"/>
        <end position="214"/>
    </location>
</feature>
<gene>
    <name evidence="8" type="ORF">DW099_11700</name>
</gene>
<dbReference type="STRING" id="1776384.GCA_900086585_00829"/>
<feature type="transmembrane region" description="Helical" evidence="6">
    <location>
        <begin position="382"/>
        <end position="407"/>
    </location>
</feature>
<feature type="transmembrane region" description="Helical" evidence="6">
    <location>
        <begin position="444"/>
        <end position="462"/>
    </location>
</feature>
<dbReference type="AlphaFoldDB" id="A0A415E140"/>